<evidence type="ECO:0008006" key="3">
    <source>
        <dbReference type="Google" id="ProtNLM"/>
    </source>
</evidence>
<keyword evidence="2" id="KW-1185">Reference proteome</keyword>
<dbReference type="AlphaFoldDB" id="A0A2N4UPZ0"/>
<evidence type="ECO:0000313" key="2">
    <source>
        <dbReference type="Proteomes" id="UP000234420"/>
    </source>
</evidence>
<dbReference type="NCBIfam" id="NF040577">
    <property type="entry name" value="cas_Cas7fv"/>
    <property type="match status" value="1"/>
</dbReference>
<accession>A0A2N4UPZ0</accession>
<sequence>MSINYIEFTLQASGFGCVNTNGNVNPYTGKQGGDDGFKNRIFAKQRNGKMYISSNCIRGYFFEPDAKGMMLSNQGGFNNNKSDNGELVISSKDMPMISQKIASSYLGLIRGYMLTEKGGDAIKRNSPLMVTDWINDKGEPNKNEVMVNHLALDENGKKESNSLFYQDTWGDTLYHGMAVLSIEQMQFIEMDNRLGHQAVRFSQNPKKAKVNDDIETFKVQLIENLKNIGSRCGMPESKCDDIDVTYGRFMKKDMLFSYPEEGILLNNAALHALILETKRRLDTFAIVKSKGFVRTDKISVSMRSTLTTEGFEQVLMPDTIPDYARFYASVEENNEA</sequence>
<dbReference type="Proteomes" id="UP000234420">
    <property type="component" value="Unassembled WGS sequence"/>
</dbReference>
<proteinExistence type="predicted"/>
<evidence type="ECO:0000313" key="1">
    <source>
        <dbReference type="EMBL" id="PLC57085.1"/>
    </source>
</evidence>
<protein>
    <recommendedName>
        <fullName evidence="3">CRISPR-associated protein</fullName>
    </recommendedName>
</protein>
<dbReference type="RefSeq" id="WP_065208256.1">
    <property type="nucleotide sequence ID" value="NZ_JABJXE010000015.1"/>
</dbReference>
<organism evidence="1 2">
    <name type="scientific">Photobacterium carnosum</name>
    <dbReference type="NCBI Taxonomy" id="2023717"/>
    <lineage>
        <taxon>Bacteria</taxon>
        <taxon>Pseudomonadati</taxon>
        <taxon>Pseudomonadota</taxon>
        <taxon>Gammaproteobacteria</taxon>
        <taxon>Vibrionales</taxon>
        <taxon>Vibrionaceae</taxon>
        <taxon>Photobacterium</taxon>
    </lineage>
</organism>
<name>A0A2N4UPZ0_9GAMM</name>
<dbReference type="EMBL" id="NPIB01000020">
    <property type="protein sequence ID" value="PLC57085.1"/>
    <property type="molecule type" value="Genomic_DNA"/>
</dbReference>
<comment type="caution">
    <text evidence="1">The sequence shown here is derived from an EMBL/GenBank/DDBJ whole genome shotgun (WGS) entry which is preliminary data.</text>
</comment>
<dbReference type="InterPro" id="IPR049889">
    <property type="entry name" value="Cas7fv-like"/>
</dbReference>
<dbReference type="CDD" id="cd21142">
    <property type="entry name" value="Cas7fv"/>
    <property type="match status" value="1"/>
</dbReference>
<reference evidence="1 2" key="1">
    <citation type="journal article" date="2018" name="Syst. Appl. Microbiol.">
        <title>Photobacterium carnosum sp. nov., isolated from spoiled modified atmosphere packaged poultry meat.</title>
        <authorList>
            <person name="Hilgarth M."/>
            <person name="Fuertes S."/>
            <person name="Ehrmann M."/>
            <person name="Vogel R.F."/>
        </authorList>
    </citation>
    <scope>NUCLEOTIDE SEQUENCE [LARGE SCALE GENOMIC DNA]</scope>
    <source>
        <strain evidence="1 2">TMW 2.2021</strain>
    </source>
</reference>
<gene>
    <name evidence="1" type="ORF">CIK00_14985</name>
</gene>